<comment type="caution">
    <text evidence="4">The sequence shown here is derived from an EMBL/GenBank/DDBJ whole genome shotgun (WGS) entry which is preliminary data.</text>
</comment>
<dbReference type="SUPFAM" id="SSF117281">
    <property type="entry name" value="Kelch motif"/>
    <property type="match status" value="2"/>
</dbReference>
<dbReference type="InterPro" id="IPR015915">
    <property type="entry name" value="Kelch-typ_b-propeller"/>
</dbReference>
<sequence>MKSLYYILFIVIFGSKYFFIICQNVPSPRHQQTSTLVDTKFYFFGGFTIIGASNEVWYLDLSSSFNISTPPWHSDVVMPVGYNFGTSYLSPIDNSTVFLIGGRTWITNTRNFSYTSSVYKFDSRTSQWTAPTIKNFNSSFQSRNEMQAVIDNNGKIFVFGGINRGNNDNITTTAYNDMNILDSNTMIWSTQTQSQSVLVNIDYTATLLPSGLIVYIGGRGSNPANLNNISQVRIFDTKSYTWSNKSASGSIIASRGDHSAVLTQGGNIIIYGGSTYDSSGNIAYVFSDLAVLNTNSWAWSVPSVSGTNAPPLTQHSAALYKNYMIIAFGATSATNLRTNNIYIIDIQNYTWVTTFNVHTTTNTAKPTQNYSTDQANNNLYIGIGIGAGVVILALVLFVIGFFIYKYRHKQSIATPGTPMNDHIRETQMSTVYTLGIPPPETYARNPIY</sequence>
<evidence type="ECO:0000256" key="3">
    <source>
        <dbReference type="SAM" id="Phobius"/>
    </source>
</evidence>
<feature type="transmembrane region" description="Helical" evidence="3">
    <location>
        <begin position="41"/>
        <end position="59"/>
    </location>
</feature>
<evidence type="ECO:0000256" key="2">
    <source>
        <dbReference type="ARBA" id="ARBA00022737"/>
    </source>
</evidence>
<name>A0A8H4B025_GIGMA</name>
<accession>A0A8H4B025</accession>
<keyword evidence="3" id="KW-0472">Membrane</keyword>
<gene>
    <name evidence="4" type="ORF">F8M41_025191</name>
</gene>
<dbReference type="PANTHER" id="PTHR46093:SF3">
    <property type="entry name" value="ACYL-COA-BINDING DOMAIN-CONTAINING PROTEIN 4"/>
    <property type="match status" value="1"/>
</dbReference>
<evidence type="ECO:0000313" key="4">
    <source>
        <dbReference type="EMBL" id="KAF0549456.1"/>
    </source>
</evidence>
<keyword evidence="2" id="KW-0677">Repeat</keyword>
<evidence type="ECO:0000256" key="1">
    <source>
        <dbReference type="ARBA" id="ARBA00022441"/>
    </source>
</evidence>
<keyword evidence="3" id="KW-1133">Transmembrane helix</keyword>
<dbReference type="Gene3D" id="2.120.10.80">
    <property type="entry name" value="Kelch-type beta propeller"/>
    <property type="match status" value="2"/>
</dbReference>
<keyword evidence="1" id="KW-0880">Kelch repeat</keyword>
<feature type="transmembrane region" description="Helical" evidence="3">
    <location>
        <begin position="379"/>
        <end position="404"/>
    </location>
</feature>
<dbReference type="AlphaFoldDB" id="A0A8H4B025"/>
<evidence type="ECO:0000313" key="5">
    <source>
        <dbReference type="Proteomes" id="UP000439903"/>
    </source>
</evidence>
<dbReference type="Proteomes" id="UP000439903">
    <property type="component" value="Unassembled WGS sequence"/>
</dbReference>
<organism evidence="4 5">
    <name type="scientific">Gigaspora margarita</name>
    <dbReference type="NCBI Taxonomy" id="4874"/>
    <lineage>
        <taxon>Eukaryota</taxon>
        <taxon>Fungi</taxon>
        <taxon>Fungi incertae sedis</taxon>
        <taxon>Mucoromycota</taxon>
        <taxon>Glomeromycotina</taxon>
        <taxon>Glomeromycetes</taxon>
        <taxon>Diversisporales</taxon>
        <taxon>Gigasporaceae</taxon>
        <taxon>Gigaspora</taxon>
    </lineage>
</organism>
<keyword evidence="3" id="KW-0812">Transmembrane</keyword>
<dbReference type="OrthoDB" id="432528at2759"/>
<dbReference type="EMBL" id="WTPW01000090">
    <property type="protein sequence ID" value="KAF0549456.1"/>
    <property type="molecule type" value="Genomic_DNA"/>
</dbReference>
<dbReference type="PANTHER" id="PTHR46093">
    <property type="entry name" value="ACYL-COA-BINDING DOMAIN-CONTAINING PROTEIN 5"/>
    <property type="match status" value="1"/>
</dbReference>
<protein>
    <submittedName>
        <fullName evidence="4">Galactose oxidase</fullName>
    </submittedName>
</protein>
<dbReference type="Pfam" id="PF24681">
    <property type="entry name" value="Kelch_KLHDC2_KLHL20_DRC7"/>
    <property type="match status" value="1"/>
</dbReference>
<proteinExistence type="predicted"/>
<keyword evidence="5" id="KW-1185">Reference proteome</keyword>
<reference evidence="4 5" key="1">
    <citation type="journal article" date="2019" name="Environ. Microbiol.">
        <title>At the nexus of three kingdoms: the genome of the mycorrhizal fungus Gigaspora margarita provides insights into plant, endobacterial and fungal interactions.</title>
        <authorList>
            <person name="Venice F."/>
            <person name="Ghignone S."/>
            <person name="Salvioli di Fossalunga A."/>
            <person name="Amselem J."/>
            <person name="Novero M."/>
            <person name="Xianan X."/>
            <person name="Sedzielewska Toro K."/>
            <person name="Morin E."/>
            <person name="Lipzen A."/>
            <person name="Grigoriev I.V."/>
            <person name="Henrissat B."/>
            <person name="Martin F.M."/>
            <person name="Bonfante P."/>
        </authorList>
    </citation>
    <scope>NUCLEOTIDE SEQUENCE [LARGE SCALE GENOMIC DNA]</scope>
    <source>
        <strain evidence="4 5">BEG34</strain>
    </source>
</reference>
<feature type="transmembrane region" description="Helical" evidence="3">
    <location>
        <begin position="6"/>
        <end position="25"/>
    </location>
</feature>